<dbReference type="EMBL" id="BAOP01000015">
    <property type="protein sequence ID" value="GAC80234.1"/>
    <property type="molecule type" value="Genomic_DNA"/>
</dbReference>
<dbReference type="AlphaFoldDB" id="M3VFN4"/>
<reference evidence="1 2" key="1">
    <citation type="submission" date="2013-02" db="EMBL/GenBank/DDBJ databases">
        <title>Whole genome shotgun sequence of Gordonia malaquae NBRC 108250.</title>
        <authorList>
            <person name="Yoshida I."/>
            <person name="Hosoyama A."/>
            <person name="Tsuchikane K."/>
            <person name="Ando Y."/>
            <person name="Baba S."/>
            <person name="Ohji S."/>
            <person name="Hamada M."/>
            <person name="Tamura T."/>
            <person name="Yamazoe A."/>
            <person name="Yamazaki S."/>
            <person name="Fujita N."/>
        </authorList>
    </citation>
    <scope>NUCLEOTIDE SEQUENCE [LARGE SCALE GENOMIC DNA]</scope>
    <source>
        <strain evidence="1 2">NBRC 108250</strain>
    </source>
</reference>
<dbReference type="eggNOG" id="COG1413">
    <property type="taxonomic scope" value="Bacteria"/>
</dbReference>
<organism evidence="1 2">
    <name type="scientific">Gordonia malaquae NBRC 108250</name>
    <dbReference type="NCBI Taxonomy" id="1223542"/>
    <lineage>
        <taxon>Bacteria</taxon>
        <taxon>Bacillati</taxon>
        <taxon>Actinomycetota</taxon>
        <taxon>Actinomycetes</taxon>
        <taxon>Mycobacteriales</taxon>
        <taxon>Gordoniaceae</taxon>
        <taxon>Gordonia</taxon>
    </lineage>
</organism>
<accession>M3VFN4</accession>
<keyword evidence="2" id="KW-1185">Reference proteome</keyword>
<dbReference type="Proteomes" id="UP000035009">
    <property type="component" value="Unassembled WGS sequence"/>
</dbReference>
<sequence>MTFDWVGLQHSLQSDIVRAVRDHASEGTPYGVAVFGFYSDGTVIAWPMIGVAFDGSDEAHDLERRWNPHDWDTAIESSDIGDEWSSRLSTFATTDRGKRWDAAEKRFERAVVAACKAARKLLIADVLIPKSALVVAIDEGEELVPRCLTRSQVIREFPHLDAEAAERRRVAELPVGERIAALLDAIGSDDDGPLDWESAPPLLYDVARTDRTPVVDALLHRLLVAPGRGFGSRHLWISALSDLGADRNDVVAALTEVMLDRTSEDNVRSSAAATLCRFGRLALVASHVDALPVDGRRAFATPYASPLPDRPIDFAPLEAVLATHPDLDELLLSEMGINHEAVGPRVEVLFGALASPWPCIRSHAAWSLVFARLTPEQENRYRQALDVLTNDPSPAISGRVVDLREIVERDWR</sequence>
<proteinExistence type="predicted"/>
<gene>
    <name evidence="1" type="ORF">GM1_015_01100</name>
</gene>
<protein>
    <recommendedName>
        <fullName evidence="3">DUF4303 domain-containing protein</fullName>
    </recommendedName>
</protein>
<dbReference type="RefSeq" id="WP_008379141.1">
    <property type="nucleotide sequence ID" value="NZ_BAOP01000015.1"/>
</dbReference>
<comment type="caution">
    <text evidence="1">The sequence shown here is derived from an EMBL/GenBank/DDBJ whole genome shotgun (WGS) entry which is preliminary data.</text>
</comment>
<dbReference type="STRING" id="410332.SAMN04488550_1002"/>
<dbReference type="OrthoDB" id="5186094at2"/>
<evidence type="ECO:0000313" key="1">
    <source>
        <dbReference type="EMBL" id="GAC80234.1"/>
    </source>
</evidence>
<name>M3VFN4_GORML</name>
<evidence type="ECO:0000313" key="2">
    <source>
        <dbReference type="Proteomes" id="UP000035009"/>
    </source>
</evidence>
<evidence type="ECO:0008006" key="3">
    <source>
        <dbReference type="Google" id="ProtNLM"/>
    </source>
</evidence>